<comment type="caution">
    <text evidence="1">The sequence shown here is derived from an EMBL/GenBank/DDBJ whole genome shotgun (WGS) entry which is preliminary data.</text>
</comment>
<reference evidence="1 2" key="1">
    <citation type="submission" date="2017-03" db="EMBL/GenBank/DDBJ databases">
        <title>Genome analysis of strain PAMC 26577.</title>
        <authorList>
            <person name="Oh H.-M."/>
            <person name="Yang J.-A."/>
        </authorList>
    </citation>
    <scope>NUCLEOTIDE SEQUENCE [LARGE SCALE GENOMIC DNA]</scope>
    <source>
        <strain evidence="1 2">PAMC 26577</strain>
    </source>
</reference>
<gene>
    <name evidence="1" type="ORF">PAMC26577_33845</name>
</gene>
<name>A0A242MBT2_CABSO</name>
<dbReference type="Proteomes" id="UP000195221">
    <property type="component" value="Unassembled WGS sequence"/>
</dbReference>
<proteinExistence type="predicted"/>
<organism evidence="1 2">
    <name type="scientific">Caballeronia sordidicola</name>
    <name type="common">Burkholderia sordidicola</name>
    <dbReference type="NCBI Taxonomy" id="196367"/>
    <lineage>
        <taxon>Bacteria</taxon>
        <taxon>Pseudomonadati</taxon>
        <taxon>Pseudomonadota</taxon>
        <taxon>Betaproteobacteria</taxon>
        <taxon>Burkholderiales</taxon>
        <taxon>Burkholderiaceae</taxon>
        <taxon>Caballeronia</taxon>
    </lineage>
</organism>
<evidence type="ECO:0000313" key="1">
    <source>
        <dbReference type="EMBL" id="OTP68401.1"/>
    </source>
</evidence>
<dbReference type="AlphaFoldDB" id="A0A242MBT2"/>
<dbReference type="EMBL" id="NBTZ01000132">
    <property type="protein sequence ID" value="OTP68401.1"/>
    <property type="molecule type" value="Genomic_DNA"/>
</dbReference>
<sequence length="58" mass="6529">MRTLVLRSLKAKRRSSHPPDLRGRVASEEAIEDSLFTIFSLGTFGVHAFYTAAHPSNW</sequence>
<protein>
    <submittedName>
        <fullName evidence="1">Uncharacterized protein</fullName>
    </submittedName>
</protein>
<accession>A0A242MBT2</accession>
<evidence type="ECO:0000313" key="2">
    <source>
        <dbReference type="Proteomes" id="UP000195221"/>
    </source>
</evidence>